<accession>A0A1S3KP03</accession>
<dbReference type="Pfam" id="PF04116">
    <property type="entry name" value="FA_hydroxylase"/>
    <property type="match status" value="1"/>
</dbReference>
<reference evidence="8" key="1">
    <citation type="submission" date="2025-08" db="UniProtKB">
        <authorList>
            <consortium name="RefSeq"/>
        </authorList>
    </citation>
    <scope>IDENTIFICATION</scope>
</reference>
<dbReference type="OrthoDB" id="1658724at2759"/>
<evidence type="ECO:0000256" key="1">
    <source>
        <dbReference type="ARBA" id="ARBA00004370"/>
    </source>
</evidence>
<dbReference type="Proteomes" id="UP001652741">
    <property type="component" value="Chromosome ssa10"/>
</dbReference>
<dbReference type="InterPro" id="IPR050307">
    <property type="entry name" value="Sterol_Desaturase_Related"/>
</dbReference>
<proteinExistence type="predicted"/>
<dbReference type="PANTHER" id="PTHR11863">
    <property type="entry name" value="STEROL DESATURASE"/>
    <property type="match status" value="1"/>
</dbReference>
<keyword evidence="4 5" id="KW-0472">Membrane</keyword>
<protein>
    <submittedName>
        <fullName evidence="8">Cholesterol 25-hydroxylase-like protein 1, member 1</fullName>
    </submittedName>
</protein>
<dbReference type="GO" id="GO:0005506">
    <property type="term" value="F:iron ion binding"/>
    <property type="evidence" value="ECO:0007669"/>
    <property type="project" value="InterPro"/>
</dbReference>
<evidence type="ECO:0000313" key="8">
    <source>
        <dbReference type="RefSeq" id="XP_013980362.1"/>
    </source>
</evidence>
<dbReference type="GO" id="GO:0016020">
    <property type="term" value="C:membrane"/>
    <property type="evidence" value="ECO:0007669"/>
    <property type="project" value="UniProtKB-SubCell"/>
</dbReference>
<gene>
    <name evidence="8" type="primary">LOC106561197</name>
</gene>
<dbReference type="AlphaFoldDB" id="A0A1S3KP03"/>
<dbReference type="RefSeq" id="XP_013980362.1">
    <property type="nucleotide sequence ID" value="XM_014124887.2"/>
</dbReference>
<evidence type="ECO:0000259" key="6">
    <source>
        <dbReference type="Pfam" id="PF04116"/>
    </source>
</evidence>
<evidence type="ECO:0000313" key="7">
    <source>
        <dbReference type="Proteomes" id="UP001652741"/>
    </source>
</evidence>
<keyword evidence="7" id="KW-1185">Reference proteome</keyword>
<evidence type="ECO:0000256" key="2">
    <source>
        <dbReference type="ARBA" id="ARBA00022692"/>
    </source>
</evidence>
<comment type="subcellular location">
    <subcellularLocation>
        <location evidence="1">Membrane</location>
    </subcellularLocation>
</comment>
<dbReference type="PaxDb" id="8030-ENSSSAP00000107938"/>
<evidence type="ECO:0000256" key="3">
    <source>
        <dbReference type="ARBA" id="ARBA00022989"/>
    </source>
</evidence>
<organism evidence="7 8">
    <name type="scientific">Salmo salar</name>
    <name type="common">Atlantic salmon</name>
    <dbReference type="NCBI Taxonomy" id="8030"/>
    <lineage>
        <taxon>Eukaryota</taxon>
        <taxon>Metazoa</taxon>
        <taxon>Chordata</taxon>
        <taxon>Craniata</taxon>
        <taxon>Vertebrata</taxon>
        <taxon>Euteleostomi</taxon>
        <taxon>Actinopterygii</taxon>
        <taxon>Neopterygii</taxon>
        <taxon>Teleostei</taxon>
        <taxon>Protacanthopterygii</taxon>
        <taxon>Salmoniformes</taxon>
        <taxon>Salmonidae</taxon>
        <taxon>Salmoninae</taxon>
        <taxon>Salmo</taxon>
    </lineage>
</organism>
<evidence type="ECO:0000256" key="4">
    <source>
        <dbReference type="ARBA" id="ARBA00023136"/>
    </source>
</evidence>
<keyword evidence="3 5" id="KW-1133">Transmembrane helix</keyword>
<evidence type="ECO:0000256" key="5">
    <source>
        <dbReference type="SAM" id="Phobius"/>
    </source>
</evidence>
<feature type="domain" description="Fatty acid hydroxylase" evidence="6">
    <location>
        <begin position="151"/>
        <end position="285"/>
    </location>
</feature>
<feature type="transmembrane region" description="Helical" evidence="5">
    <location>
        <begin position="59"/>
        <end position="83"/>
    </location>
</feature>
<name>A0A1S3KP03_SALSA</name>
<dbReference type="GeneID" id="106561197"/>
<dbReference type="GO" id="GO:0016491">
    <property type="term" value="F:oxidoreductase activity"/>
    <property type="evidence" value="ECO:0007669"/>
    <property type="project" value="InterPro"/>
</dbReference>
<feature type="transmembrane region" description="Helical" evidence="5">
    <location>
        <begin position="112"/>
        <end position="134"/>
    </location>
</feature>
<dbReference type="GO" id="GO:0008610">
    <property type="term" value="P:lipid biosynthetic process"/>
    <property type="evidence" value="ECO:0007669"/>
    <property type="project" value="InterPro"/>
</dbReference>
<dbReference type="KEGG" id="sasa:106561197"/>
<sequence>MSSLCTLQPQASRVTRMLNISKVQLPLQLPTFSRSSDRLLQPLWDYFLFNHYFLISSPFFPVILCFSSYFFSSLPFAVLDLLGDKVPSIHRYKIQQERRPTMRMMAKSFGRAVYNHLIFVLPAVLTQTCFMPSVALPSSAPTMVEVLIDGLAALLLFDTQYYMWHFVHHKHPQLYRWVHAIHHEYMAPFSWNTQQISIPELLTVGFWSNLDPILLKCHPFTTWCVTIFSIWMSVEDHIGYDLPWALNHLVPFGLLGGAPAHDMHHQKPNSNYAPFFSHWDRLFGTAILPGKITEKKVVYSL</sequence>
<keyword evidence="2 5" id="KW-0812">Transmembrane</keyword>
<dbReference type="InterPro" id="IPR006694">
    <property type="entry name" value="Fatty_acid_hydroxylase"/>
</dbReference>
<dbReference type="STRING" id="8030.ENSSSAP00000107938"/>